<sequence length="215" mass="24023">TEMATHGQGRNTASTSLGSEPNAIEILAAINTMAAAMRDMAAATNRAVDQMNLNGNPNNNVPEDEGDGGNGRPMTLATFLKVKPPEFKGTVNVTEADDWVCQGAPEQFAEWKCARFEDGLREEILNTIGLMEIRSFAELVNKCRLAEQCSRKWANARSTHREQPRHNFNQNLAPQGRNFKNNGQFHRRFPPTRNNFPQNITNRNNQHNFGKGSQQ</sequence>
<feature type="non-terminal residue" evidence="2">
    <location>
        <position position="215"/>
    </location>
</feature>
<evidence type="ECO:0000313" key="2">
    <source>
        <dbReference type="EMBL" id="MED6178653.1"/>
    </source>
</evidence>
<comment type="caution">
    <text evidence="2">The sequence shown here is derived from an EMBL/GenBank/DDBJ whole genome shotgun (WGS) entry which is preliminary data.</text>
</comment>
<accession>A0ABU6W3Q5</accession>
<dbReference type="Proteomes" id="UP001341840">
    <property type="component" value="Unassembled WGS sequence"/>
</dbReference>
<dbReference type="EMBL" id="JASCZI010156768">
    <property type="protein sequence ID" value="MED6178653.1"/>
    <property type="molecule type" value="Genomic_DNA"/>
</dbReference>
<keyword evidence="3" id="KW-1185">Reference proteome</keyword>
<evidence type="ECO:0008006" key="4">
    <source>
        <dbReference type="Google" id="ProtNLM"/>
    </source>
</evidence>
<proteinExistence type="predicted"/>
<gene>
    <name evidence="2" type="ORF">PIB30_109636</name>
</gene>
<feature type="compositionally biased region" description="Polar residues" evidence="1">
    <location>
        <begin position="192"/>
        <end position="215"/>
    </location>
</feature>
<feature type="non-terminal residue" evidence="2">
    <location>
        <position position="1"/>
    </location>
</feature>
<feature type="region of interest" description="Disordered" evidence="1">
    <location>
        <begin position="156"/>
        <end position="215"/>
    </location>
</feature>
<evidence type="ECO:0000256" key="1">
    <source>
        <dbReference type="SAM" id="MobiDB-lite"/>
    </source>
</evidence>
<feature type="compositionally biased region" description="Low complexity" evidence="1">
    <location>
        <begin position="51"/>
        <end position="60"/>
    </location>
</feature>
<feature type="compositionally biased region" description="Polar residues" evidence="1">
    <location>
        <begin position="166"/>
        <end position="184"/>
    </location>
</feature>
<evidence type="ECO:0000313" key="3">
    <source>
        <dbReference type="Proteomes" id="UP001341840"/>
    </source>
</evidence>
<protein>
    <recommendedName>
        <fullName evidence="4">Gag protein</fullName>
    </recommendedName>
</protein>
<organism evidence="2 3">
    <name type="scientific">Stylosanthes scabra</name>
    <dbReference type="NCBI Taxonomy" id="79078"/>
    <lineage>
        <taxon>Eukaryota</taxon>
        <taxon>Viridiplantae</taxon>
        <taxon>Streptophyta</taxon>
        <taxon>Embryophyta</taxon>
        <taxon>Tracheophyta</taxon>
        <taxon>Spermatophyta</taxon>
        <taxon>Magnoliopsida</taxon>
        <taxon>eudicotyledons</taxon>
        <taxon>Gunneridae</taxon>
        <taxon>Pentapetalae</taxon>
        <taxon>rosids</taxon>
        <taxon>fabids</taxon>
        <taxon>Fabales</taxon>
        <taxon>Fabaceae</taxon>
        <taxon>Papilionoideae</taxon>
        <taxon>50 kb inversion clade</taxon>
        <taxon>dalbergioids sensu lato</taxon>
        <taxon>Dalbergieae</taxon>
        <taxon>Pterocarpus clade</taxon>
        <taxon>Stylosanthes</taxon>
    </lineage>
</organism>
<reference evidence="2 3" key="1">
    <citation type="journal article" date="2023" name="Plants (Basel)">
        <title>Bridging the Gap: Combining Genomics and Transcriptomics Approaches to Understand Stylosanthes scabra, an Orphan Legume from the Brazilian Caatinga.</title>
        <authorList>
            <person name="Ferreira-Neto J.R.C."/>
            <person name="da Silva M.D."/>
            <person name="Binneck E."/>
            <person name="de Melo N.F."/>
            <person name="da Silva R.H."/>
            <person name="de Melo A.L.T.M."/>
            <person name="Pandolfi V."/>
            <person name="Bustamante F.O."/>
            <person name="Brasileiro-Vidal A.C."/>
            <person name="Benko-Iseppon A.M."/>
        </authorList>
    </citation>
    <scope>NUCLEOTIDE SEQUENCE [LARGE SCALE GENOMIC DNA]</scope>
    <source>
        <tissue evidence="2">Leaves</tissue>
    </source>
</reference>
<name>A0ABU6W3Q5_9FABA</name>
<feature type="region of interest" description="Disordered" evidence="1">
    <location>
        <begin position="51"/>
        <end position="71"/>
    </location>
</feature>